<proteinExistence type="predicted"/>
<dbReference type="OrthoDB" id="9763456at2"/>
<dbReference type="RefSeq" id="WP_088602473.1">
    <property type="nucleotide sequence ID" value="NZ_NJIH01000003.1"/>
</dbReference>
<dbReference type="EMBL" id="NJIH01000003">
    <property type="protein sequence ID" value="OWT63894.1"/>
    <property type="molecule type" value="Genomic_DNA"/>
</dbReference>
<feature type="domain" description="Acyclic terpene utilisation N-terminal" evidence="1">
    <location>
        <begin position="97"/>
        <end position="245"/>
    </location>
</feature>
<dbReference type="Proteomes" id="UP000214603">
    <property type="component" value="Unassembled WGS sequence"/>
</dbReference>
<gene>
    <name evidence="2" type="ORF">CEY11_06200</name>
</gene>
<dbReference type="InterPro" id="IPR010839">
    <property type="entry name" value="AtuA_N"/>
</dbReference>
<evidence type="ECO:0000313" key="2">
    <source>
        <dbReference type="EMBL" id="OWT63894.1"/>
    </source>
</evidence>
<keyword evidence="3" id="KW-1185">Reference proteome</keyword>
<evidence type="ECO:0000259" key="1">
    <source>
        <dbReference type="Pfam" id="PF07287"/>
    </source>
</evidence>
<dbReference type="AlphaFoldDB" id="A0A225MRI0"/>
<name>A0A225MRI0_9BURK</name>
<sequence length="497" mass="54087">MIITIHSDRMPTSIAKHFPPREDDVIVNQENYTAPPTKPLRILAATACIGYGFTEIALNRALSTGIDFIGADAGSMDPGPFYLGAGKPYVSPEAIERDLKLLLKAARQHDIPLIIGSAGGSGGTPHLQLTRDIVECIIREERLHAKLAVIGSEPPRELITQRFAENRIHGLWPALPIDEQTITNSERIVAMMGAEPLQQALRLGANVILAGRCSDSAIYAAIPTMLGYDPALAWHLGKTIECGATIASPKTGQDCIIGTLGADYFTVEPGHPEKCCTVTKVAAHTMYENPSPYEFVEPSGIINTKLCTYEAIDDRTVKVAGTTFEKAPIYTVKLEGAALAGWRAVMFAGVRDPILIANIKSFTQQIHERTFAEVEALGADASSYTLTVRRYGLDAVLGEAEPLTDKMPHEIGLMLDVVAHTEQLAEAILAKARYIAMHTEFEGRLCTAGNLAMPFSPSDIPVGPAYRFSVWHAMELNDPLEIFPIEIFDLGNKEVMR</sequence>
<protein>
    <recommendedName>
        <fullName evidence="1">Acyclic terpene utilisation N-terminal domain-containing protein</fullName>
    </recommendedName>
</protein>
<reference evidence="3" key="1">
    <citation type="submission" date="2017-06" db="EMBL/GenBank/DDBJ databases">
        <title>Herbaspirillum phytohormonus sp. nov., isolated from the root nodule of Robinia pseudoacacia in lead-zinc mine.</title>
        <authorList>
            <person name="Fan M."/>
            <person name="Lin Y."/>
        </authorList>
    </citation>
    <scope>NUCLEOTIDE SEQUENCE [LARGE SCALE GENOMIC DNA]</scope>
    <source>
        <strain evidence="3">SC-089</strain>
    </source>
</reference>
<feature type="domain" description="Acyclic terpene utilisation N-terminal" evidence="1">
    <location>
        <begin position="273"/>
        <end position="438"/>
    </location>
</feature>
<evidence type="ECO:0000313" key="3">
    <source>
        <dbReference type="Proteomes" id="UP000214603"/>
    </source>
</evidence>
<dbReference type="Pfam" id="PF07287">
    <property type="entry name" value="AtuA"/>
    <property type="match status" value="2"/>
</dbReference>
<organism evidence="2 3">
    <name type="scientific">Candidimonas nitroreducens</name>
    <dbReference type="NCBI Taxonomy" id="683354"/>
    <lineage>
        <taxon>Bacteria</taxon>
        <taxon>Pseudomonadati</taxon>
        <taxon>Pseudomonadota</taxon>
        <taxon>Betaproteobacteria</taxon>
        <taxon>Burkholderiales</taxon>
        <taxon>Alcaligenaceae</taxon>
        <taxon>Candidimonas</taxon>
    </lineage>
</organism>
<accession>A0A225MRI0</accession>
<comment type="caution">
    <text evidence="2">The sequence shown here is derived from an EMBL/GenBank/DDBJ whole genome shotgun (WGS) entry which is preliminary data.</text>
</comment>